<dbReference type="SUPFAM" id="SSF56281">
    <property type="entry name" value="Metallo-hydrolase/oxidoreductase"/>
    <property type="match status" value="1"/>
</dbReference>
<dbReference type="InterPro" id="IPR051453">
    <property type="entry name" value="MBL_Glyoxalase_II"/>
</dbReference>
<evidence type="ECO:0000259" key="5">
    <source>
        <dbReference type="SMART" id="SM00849"/>
    </source>
</evidence>
<accession>A0A934KBH2</accession>
<organism evidence="6 7">
    <name type="scientific">Candidatus Amunia macphersoniae</name>
    <dbReference type="NCBI Taxonomy" id="3127014"/>
    <lineage>
        <taxon>Bacteria</taxon>
        <taxon>Bacillati</taxon>
        <taxon>Candidatus Dormiibacterota</taxon>
        <taxon>Candidatus Dormibacteria</taxon>
        <taxon>Candidatus Aeolococcales</taxon>
        <taxon>Candidatus Aeolococcaceae</taxon>
        <taxon>Candidatus Amunia</taxon>
    </lineage>
</organism>
<keyword evidence="2" id="KW-0479">Metal-binding</keyword>
<keyword evidence="3" id="KW-0378">Hydrolase</keyword>
<dbReference type="EMBL" id="JAEKNN010000012">
    <property type="protein sequence ID" value="MBJ7608383.1"/>
    <property type="molecule type" value="Genomic_DNA"/>
</dbReference>
<feature type="domain" description="Metallo-beta-lactamase" evidence="5">
    <location>
        <begin position="20"/>
        <end position="195"/>
    </location>
</feature>
<comment type="cofactor">
    <cofactor evidence="1">
        <name>Zn(2+)</name>
        <dbReference type="ChEBI" id="CHEBI:29105"/>
    </cofactor>
</comment>
<name>A0A934KBH2_9BACT</name>
<dbReference type="InterPro" id="IPR036866">
    <property type="entry name" value="RibonucZ/Hydroxyglut_hydro"/>
</dbReference>
<reference evidence="6 7" key="1">
    <citation type="submission" date="2020-10" db="EMBL/GenBank/DDBJ databases">
        <title>Ca. Dormibacterota MAGs.</title>
        <authorList>
            <person name="Montgomery K."/>
        </authorList>
    </citation>
    <scope>NUCLEOTIDE SEQUENCE [LARGE SCALE GENOMIC DNA]</scope>
    <source>
        <strain evidence="6">Mitchell_Peninsula_5</strain>
    </source>
</reference>
<evidence type="ECO:0000256" key="1">
    <source>
        <dbReference type="ARBA" id="ARBA00001947"/>
    </source>
</evidence>
<evidence type="ECO:0000256" key="2">
    <source>
        <dbReference type="ARBA" id="ARBA00022723"/>
    </source>
</evidence>
<evidence type="ECO:0000313" key="6">
    <source>
        <dbReference type="EMBL" id="MBJ7608383.1"/>
    </source>
</evidence>
<dbReference type="PANTHER" id="PTHR46233">
    <property type="entry name" value="HYDROXYACYLGLUTATHIONE HYDROLASE GLOC"/>
    <property type="match status" value="1"/>
</dbReference>
<dbReference type="PANTHER" id="PTHR46233:SF3">
    <property type="entry name" value="HYDROXYACYLGLUTATHIONE HYDROLASE GLOC"/>
    <property type="match status" value="1"/>
</dbReference>
<protein>
    <submittedName>
        <fullName evidence="6">MBL fold metallo-hydrolase</fullName>
    </submittedName>
</protein>
<dbReference type="Pfam" id="PF00753">
    <property type="entry name" value="Lactamase_B"/>
    <property type="match status" value="1"/>
</dbReference>
<dbReference type="CDD" id="cd06262">
    <property type="entry name" value="metallo-hydrolase-like_MBL-fold"/>
    <property type="match status" value="1"/>
</dbReference>
<evidence type="ECO:0000256" key="3">
    <source>
        <dbReference type="ARBA" id="ARBA00022801"/>
    </source>
</evidence>
<dbReference type="AlphaFoldDB" id="A0A934KBH2"/>
<sequence length="217" mass="23866">MPEGLGDLVDLHIVVDPTYDQNCYVLHRRDSDAAVVVDPGLQNAAVLELLEDHGWRCERVLLTHGHGDHVNGVPRVVAAHRCPVALHPHDREQLVTMRLLPGIPADIPDVVVDEDLVDGQVLEWQGIGIGVVHTPGHTRGSVCFVAGTDLLSGDTLFHRGVGRADLPGGDWQQLMFSVEERLYTLPAETVVYPGHGARTSIGDEMRDNPFIVHPRYR</sequence>
<gene>
    <name evidence="6" type="ORF">JF887_02980</name>
</gene>
<comment type="caution">
    <text evidence="6">The sequence shown here is derived from an EMBL/GenBank/DDBJ whole genome shotgun (WGS) entry which is preliminary data.</text>
</comment>
<dbReference type="Gene3D" id="3.60.15.10">
    <property type="entry name" value="Ribonuclease Z/Hydroxyacylglutathione hydrolase-like"/>
    <property type="match status" value="1"/>
</dbReference>
<keyword evidence="4" id="KW-0862">Zinc</keyword>
<evidence type="ECO:0000256" key="4">
    <source>
        <dbReference type="ARBA" id="ARBA00022833"/>
    </source>
</evidence>
<dbReference type="SMART" id="SM00849">
    <property type="entry name" value="Lactamase_B"/>
    <property type="match status" value="1"/>
</dbReference>
<dbReference type="Proteomes" id="UP000614410">
    <property type="component" value="Unassembled WGS sequence"/>
</dbReference>
<evidence type="ECO:0000313" key="7">
    <source>
        <dbReference type="Proteomes" id="UP000614410"/>
    </source>
</evidence>
<dbReference type="GO" id="GO:0016787">
    <property type="term" value="F:hydrolase activity"/>
    <property type="evidence" value="ECO:0007669"/>
    <property type="project" value="UniProtKB-KW"/>
</dbReference>
<proteinExistence type="predicted"/>
<dbReference type="InterPro" id="IPR001279">
    <property type="entry name" value="Metallo-B-lactamas"/>
</dbReference>
<dbReference type="GO" id="GO:0046872">
    <property type="term" value="F:metal ion binding"/>
    <property type="evidence" value="ECO:0007669"/>
    <property type="project" value="UniProtKB-KW"/>
</dbReference>